<dbReference type="EMBL" id="CAEZTC010000106">
    <property type="protein sequence ID" value="CAB4562063.1"/>
    <property type="molecule type" value="Genomic_DNA"/>
</dbReference>
<organism evidence="6">
    <name type="scientific">freshwater metagenome</name>
    <dbReference type="NCBI Taxonomy" id="449393"/>
    <lineage>
        <taxon>unclassified sequences</taxon>
        <taxon>metagenomes</taxon>
        <taxon>ecological metagenomes</taxon>
    </lineage>
</organism>
<evidence type="ECO:0000256" key="2">
    <source>
        <dbReference type="ARBA" id="ARBA00022679"/>
    </source>
</evidence>
<dbReference type="PROSITE" id="PS51687">
    <property type="entry name" value="SAM_MT_RNA_M5U"/>
    <property type="match status" value="1"/>
</dbReference>
<dbReference type="SUPFAM" id="SSF50249">
    <property type="entry name" value="Nucleic acid-binding proteins"/>
    <property type="match status" value="1"/>
</dbReference>
<accession>A0A6J6LBC2</accession>
<keyword evidence="1" id="KW-0489">Methyltransferase</keyword>
<evidence type="ECO:0000313" key="5">
    <source>
        <dbReference type="EMBL" id="CAB4562063.1"/>
    </source>
</evidence>
<protein>
    <submittedName>
        <fullName evidence="6">Unannotated protein</fullName>
    </submittedName>
</protein>
<sequence length="405" mass="43369">MYAEVPSGRMVVPYAEKVTTTHSVLIEKLVAGGDGLCRLDDGRVVFVSNVVPGERVEIEIAETKRDFGRGTVVAVLEPAAQRQVPPCPHVAQGCGGCDWQHLERRYQGQAKLAIVQEAYARTARLDVTPQLRRLTDTARRTTVRMVSTADGALGFRAADSHEIVPVNSCMVAHPLINDFISRPVLSGEGEVTIRVGARTGDIGVWCHEGTLANGLPAGLKTGERAKITERVGEHSYVVSMGSFFQSSPEAAELIIDSVSRRLDTLGINGGLMLDAYGGVGLFSLALEERFDAVHLVESSPSACRDAVRNLAECAAVIEQADVDTWEAIEADVVIADPSRTGLGKHGSQAIIETGAPTVILVSCDPVAGARDARLLTDAGYRIGEVEVLDIFPETHHVEVVAAFTR</sequence>
<dbReference type="Gene3D" id="3.40.50.150">
    <property type="entry name" value="Vaccinia Virus protein VP39"/>
    <property type="match status" value="2"/>
</dbReference>
<dbReference type="AlphaFoldDB" id="A0A6J6LBC2"/>
<gene>
    <name evidence="5" type="ORF">UFOPK1572_00902</name>
    <name evidence="6" type="ORF">UFOPK2169_01268</name>
</gene>
<name>A0A6J6LBC2_9ZZZZ</name>
<evidence type="ECO:0000256" key="1">
    <source>
        <dbReference type="ARBA" id="ARBA00022603"/>
    </source>
</evidence>
<dbReference type="SUPFAM" id="SSF53335">
    <property type="entry name" value="S-adenosyl-L-methionine-dependent methyltransferases"/>
    <property type="match status" value="1"/>
</dbReference>
<dbReference type="PANTHER" id="PTHR11061:SF30">
    <property type="entry name" value="TRNA (URACIL(54)-C(5))-METHYLTRANSFERASE"/>
    <property type="match status" value="1"/>
</dbReference>
<keyword evidence="3" id="KW-0949">S-adenosyl-L-methionine</keyword>
<dbReference type="InterPro" id="IPR010280">
    <property type="entry name" value="U5_MeTrfase_fam"/>
</dbReference>
<evidence type="ECO:0000259" key="4">
    <source>
        <dbReference type="PROSITE" id="PS50926"/>
    </source>
</evidence>
<dbReference type="InterPro" id="IPR029063">
    <property type="entry name" value="SAM-dependent_MTases_sf"/>
</dbReference>
<dbReference type="InterPro" id="IPR012340">
    <property type="entry name" value="NA-bd_OB-fold"/>
</dbReference>
<dbReference type="Pfam" id="PF01938">
    <property type="entry name" value="TRAM"/>
    <property type="match status" value="1"/>
</dbReference>
<dbReference type="PROSITE" id="PS50926">
    <property type="entry name" value="TRAM"/>
    <property type="match status" value="1"/>
</dbReference>
<keyword evidence="2" id="KW-0808">Transferase</keyword>
<evidence type="ECO:0000256" key="3">
    <source>
        <dbReference type="ARBA" id="ARBA00022691"/>
    </source>
</evidence>
<proteinExistence type="predicted"/>
<reference evidence="6" key="1">
    <citation type="submission" date="2020-05" db="EMBL/GenBank/DDBJ databases">
        <authorList>
            <person name="Chiriac C."/>
            <person name="Salcher M."/>
            <person name="Ghai R."/>
            <person name="Kavagutti S V."/>
        </authorList>
    </citation>
    <scope>NUCLEOTIDE SEQUENCE</scope>
</reference>
<dbReference type="InterPro" id="IPR002792">
    <property type="entry name" value="TRAM_dom"/>
</dbReference>
<dbReference type="Gene3D" id="2.40.50.1070">
    <property type="match status" value="2"/>
</dbReference>
<dbReference type="GO" id="GO:0070475">
    <property type="term" value="P:rRNA base methylation"/>
    <property type="evidence" value="ECO:0007669"/>
    <property type="project" value="TreeGrafter"/>
</dbReference>
<dbReference type="PANTHER" id="PTHR11061">
    <property type="entry name" value="RNA M5U METHYLTRANSFERASE"/>
    <property type="match status" value="1"/>
</dbReference>
<feature type="domain" description="TRAM" evidence="4">
    <location>
        <begin position="15"/>
        <end position="74"/>
    </location>
</feature>
<dbReference type="EMBL" id="CAEZWE010000057">
    <property type="protein sequence ID" value="CAB4658956.1"/>
    <property type="molecule type" value="Genomic_DNA"/>
</dbReference>
<dbReference type="GO" id="GO:0070041">
    <property type="term" value="F:rRNA (uridine-C5-)-methyltransferase activity"/>
    <property type="evidence" value="ECO:0007669"/>
    <property type="project" value="TreeGrafter"/>
</dbReference>
<dbReference type="Gene3D" id="2.40.50.140">
    <property type="entry name" value="Nucleic acid-binding proteins"/>
    <property type="match status" value="1"/>
</dbReference>
<evidence type="ECO:0000313" key="6">
    <source>
        <dbReference type="EMBL" id="CAB4658956.1"/>
    </source>
</evidence>